<dbReference type="AlphaFoldDB" id="A0A8H7BYX5"/>
<feature type="region of interest" description="Disordered" evidence="6">
    <location>
        <begin position="65"/>
        <end position="172"/>
    </location>
</feature>
<sequence length="172" mass="19745">MPYHLEYAKTGRSKCKGPKTLCHSEDRSIKAGELRFGVEVESSAFTGVSWKHWTCVTKQVITNMHDKLSGPEDIQGWEDLREEDKENVKEAWETGEVSRPEKPQETEASEETEAKKTEGKKTKKTSRKKASKEEEKTETKSQAGRKRKSEATSKDKEEQPKRKSQRKTTKKD</sequence>
<protein>
    <recommendedName>
        <fullName evidence="7">PARP-type domain-containing protein</fullName>
    </recommendedName>
</protein>
<dbReference type="Proteomes" id="UP000605846">
    <property type="component" value="Unassembled WGS sequence"/>
</dbReference>
<organism evidence="8 9">
    <name type="scientific">Apophysomyces ossiformis</name>
    <dbReference type="NCBI Taxonomy" id="679940"/>
    <lineage>
        <taxon>Eukaryota</taxon>
        <taxon>Fungi</taxon>
        <taxon>Fungi incertae sedis</taxon>
        <taxon>Mucoromycota</taxon>
        <taxon>Mucoromycotina</taxon>
        <taxon>Mucoromycetes</taxon>
        <taxon>Mucorales</taxon>
        <taxon>Mucorineae</taxon>
        <taxon>Mucoraceae</taxon>
        <taxon>Apophysomyces</taxon>
    </lineage>
</organism>
<reference evidence="8" key="1">
    <citation type="submission" date="2020-01" db="EMBL/GenBank/DDBJ databases">
        <title>Genome Sequencing of Three Apophysomyces-Like Fungal Strains Confirms a Novel Fungal Genus in the Mucoromycota with divergent Burkholderia-like Endosymbiotic Bacteria.</title>
        <authorList>
            <person name="Stajich J.E."/>
            <person name="Macias A.M."/>
            <person name="Carter-House D."/>
            <person name="Lovett B."/>
            <person name="Kasson L.R."/>
            <person name="Berry K."/>
            <person name="Grigoriev I."/>
            <person name="Chang Y."/>
            <person name="Spatafora J."/>
            <person name="Kasson M.T."/>
        </authorList>
    </citation>
    <scope>NUCLEOTIDE SEQUENCE</scope>
    <source>
        <strain evidence="8">NRRL A-21654</strain>
    </source>
</reference>
<evidence type="ECO:0000256" key="3">
    <source>
        <dbReference type="ARBA" id="ARBA00022771"/>
    </source>
</evidence>
<dbReference type="InterPro" id="IPR036957">
    <property type="entry name" value="Znf_PARP_sf"/>
</dbReference>
<keyword evidence="3" id="KW-0863">Zinc-finger</keyword>
<dbReference type="EMBL" id="JABAYA010000009">
    <property type="protein sequence ID" value="KAF7731510.1"/>
    <property type="molecule type" value="Genomic_DNA"/>
</dbReference>
<dbReference type="SMART" id="SM01336">
    <property type="entry name" value="zf-PARP"/>
    <property type="match status" value="1"/>
</dbReference>
<proteinExistence type="predicted"/>
<feature type="domain" description="PARP-type" evidence="7">
    <location>
        <begin position="3"/>
        <end position="96"/>
    </location>
</feature>
<dbReference type="Gene3D" id="3.30.1740.10">
    <property type="entry name" value="Zinc finger, PARP-type"/>
    <property type="match status" value="1"/>
</dbReference>
<keyword evidence="4" id="KW-0862">Zinc</keyword>
<dbReference type="OrthoDB" id="429950at2759"/>
<evidence type="ECO:0000256" key="1">
    <source>
        <dbReference type="ARBA" id="ARBA00004123"/>
    </source>
</evidence>
<feature type="compositionally biased region" description="Basic residues" evidence="6">
    <location>
        <begin position="162"/>
        <end position="172"/>
    </location>
</feature>
<keyword evidence="9" id="KW-1185">Reference proteome</keyword>
<dbReference type="SUPFAM" id="SSF57716">
    <property type="entry name" value="Glucocorticoid receptor-like (DNA-binding domain)"/>
    <property type="match status" value="1"/>
</dbReference>
<evidence type="ECO:0000256" key="2">
    <source>
        <dbReference type="ARBA" id="ARBA00022723"/>
    </source>
</evidence>
<keyword evidence="5" id="KW-0539">Nucleus</keyword>
<evidence type="ECO:0000259" key="7">
    <source>
        <dbReference type="PROSITE" id="PS50064"/>
    </source>
</evidence>
<dbReference type="GO" id="GO:0003677">
    <property type="term" value="F:DNA binding"/>
    <property type="evidence" value="ECO:0007669"/>
    <property type="project" value="InterPro"/>
</dbReference>
<evidence type="ECO:0000256" key="6">
    <source>
        <dbReference type="SAM" id="MobiDB-lite"/>
    </source>
</evidence>
<dbReference type="PROSITE" id="PS50064">
    <property type="entry name" value="ZF_PARP_2"/>
    <property type="match status" value="1"/>
</dbReference>
<name>A0A8H7BYX5_9FUNG</name>
<gene>
    <name evidence="8" type="ORF">EC973_009274</name>
</gene>
<dbReference type="InterPro" id="IPR001510">
    <property type="entry name" value="Znf_PARP"/>
</dbReference>
<dbReference type="Pfam" id="PF00645">
    <property type="entry name" value="zf-PARP"/>
    <property type="match status" value="1"/>
</dbReference>
<keyword evidence="2" id="KW-0479">Metal-binding</keyword>
<comment type="subcellular location">
    <subcellularLocation>
        <location evidence="1">Nucleus</location>
    </subcellularLocation>
</comment>
<feature type="compositionally biased region" description="Basic and acidic residues" evidence="6">
    <location>
        <begin position="149"/>
        <end position="161"/>
    </location>
</feature>
<evidence type="ECO:0000313" key="8">
    <source>
        <dbReference type="EMBL" id="KAF7731510.1"/>
    </source>
</evidence>
<feature type="compositionally biased region" description="Basic residues" evidence="6">
    <location>
        <begin position="121"/>
        <end position="130"/>
    </location>
</feature>
<evidence type="ECO:0000256" key="4">
    <source>
        <dbReference type="ARBA" id="ARBA00022833"/>
    </source>
</evidence>
<accession>A0A8H7BYX5</accession>
<dbReference type="GO" id="GO:0008270">
    <property type="term" value="F:zinc ion binding"/>
    <property type="evidence" value="ECO:0007669"/>
    <property type="project" value="UniProtKB-KW"/>
</dbReference>
<dbReference type="GO" id="GO:0005634">
    <property type="term" value="C:nucleus"/>
    <property type="evidence" value="ECO:0007669"/>
    <property type="project" value="UniProtKB-SubCell"/>
</dbReference>
<comment type="caution">
    <text evidence="8">The sequence shown here is derived from an EMBL/GenBank/DDBJ whole genome shotgun (WGS) entry which is preliminary data.</text>
</comment>
<evidence type="ECO:0000313" key="9">
    <source>
        <dbReference type="Proteomes" id="UP000605846"/>
    </source>
</evidence>
<feature type="compositionally biased region" description="Basic and acidic residues" evidence="6">
    <location>
        <begin position="78"/>
        <end position="105"/>
    </location>
</feature>
<evidence type="ECO:0000256" key="5">
    <source>
        <dbReference type="ARBA" id="ARBA00023242"/>
    </source>
</evidence>